<evidence type="ECO:0000313" key="1">
    <source>
        <dbReference type="EMBL" id="SFK59474.1"/>
    </source>
</evidence>
<reference evidence="1 2" key="1">
    <citation type="submission" date="2016-10" db="EMBL/GenBank/DDBJ databases">
        <authorList>
            <person name="Varghese N."/>
            <person name="Submissions S."/>
        </authorList>
    </citation>
    <scope>NUCLEOTIDE SEQUENCE [LARGE SCALE GENOMIC DNA]</scope>
    <source>
        <strain evidence="1 2">22B</strain>
    </source>
</reference>
<keyword evidence="2" id="KW-1185">Reference proteome</keyword>
<proteinExistence type="predicted"/>
<dbReference type="AlphaFoldDB" id="A0A662ZGY6"/>
<accession>A0A662ZGY6</accession>
<dbReference type="RefSeq" id="WP_256211169.1">
    <property type="nucleotide sequence ID" value="NZ_CP047056.1"/>
</dbReference>
<organism evidence="1 2">
    <name type="scientific">Succinivibrio dextrinosolvens</name>
    <dbReference type="NCBI Taxonomy" id="83771"/>
    <lineage>
        <taxon>Bacteria</taxon>
        <taxon>Pseudomonadati</taxon>
        <taxon>Pseudomonadota</taxon>
        <taxon>Gammaproteobacteria</taxon>
        <taxon>Aeromonadales</taxon>
        <taxon>Succinivibrionaceae</taxon>
        <taxon>Succinivibrio</taxon>
    </lineage>
</organism>
<sequence>MKHRNELLSLKMENLLSDEQQKNGVPEDVADAEVVTVDDTTTPF</sequence>
<protein>
    <submittedName>
        <fullName evidence="1">Uncharacterized protein</fullName>
    </submittedName>
</protein>
<name>A0A662ZGY6_9GAMM</name>
<gene>
    <name evidence="1" type="ORF">SAMN04487865_11301</name>
</gene>
<evidence type="ECO:0000313" key="2">
    <source>
        <dbReference type="Proteomes" id="UP000243374"/>
    </source>
</evidence>
<dbReference type="EMBL" id="FOSF01000130">
    <property type="protein sequence ID" value="SFK59474.1"/>
    <property type="molecule type" value="Genomic_DNA"/>
</dbReference>
<dbReference type="Proteomes" id="UP000243374">
    <property type="component" value="Unassembled WGS sequence"/>
</dbReference>